<feature type="non-terminal residue" evidence="1">
    <location>
        <position position="1"/>
    </location>
</feature>
<feature type="non-terminal residue" evidence="1">
    <location>
        <position position="161"/>
    </location>
</feature>
<sequence length="161" mass="18598">VIVKDFKNPGYQAGAIQSVKDAFGSKGAQEHWFDDYDWVMKTNPDTLLIHDKWILKTMNDNSTDAIFHDCGALALHSDFFMVRPRAVNVSAFDFFTMTKQFPTAEMHLYQAFTNIRRSMRYKWLQGAAGSLGVCRMRGPKSPVAHNHELWRYCPDYIKAWV</sequence>
<name>A0A812Q7L5_SYMPI</name>
<keyword evidence="2" id="KW-1185">Reference proteome</keyword>
<evidence type="ECO:0000313" key="2">
    <source>
        <dbReference type="Proteomes" id="UP000649617"/>
    </source>
</evidence>
<dbReference type="AlphaFoldDB" id="A0A812Q7L5"/>
<accession>A0A812Q7L5</accession>
<comment type="caution">
    <text evidence="1">The sequence shown here is derived from an EMBL/GenBank/DDBJ whole genome shotgun (WGS) entry which is preliminary data.</text>
</comment>
<proteinExistence type="predicted"/>
<dbReference type="EMBL" id="CAJNIZ010015225">
    <property type="protein sequence ID" value="CAE7370964.1"/>
    <property type="molecule type" value="Genomic_DNA"/>
</dbReference>
<organism evidence="1 2">
    <name type="scientific">Symbiodinium pilosum</name>
    <name type="common">Dinoflagellate</name>
    <dbReference type="NCBI Taxonomy" id="2952"/>
    <lineage>
        <taxon>Eukaryota</taxon>
        <taxon>Sar</taxon>
        <taxon>Alveolata</taxon>
        <taxon>Dinophyceae</taxon>
        <taxon>Suessiales</taxon>
        <taxon>Symbiodiniaceae</taxon>
        <taxon>Symbiodinium</taxon>
    </lineage>
</organism>
<gene>
    <name evidence="1" type="ORF">SPIL2461_LOCUS9011</name>
</gene>
<dbReference type="OrthoDB" id="405918at2759"/>
<dbReference type="Proteomes" id="UP000649617">
    <property type="component" value="Unassembled WGS sequence"/>
</dbReference>
<reference evidence="1" key="1">
    <citation type="submission" date="2021-02" db="EMBL/GenBank/DDBJ databases">
        <authorList>
            <person name="Dougan E. K."/>
            <person name="Rhodes N."/>
            <person name="Thang M."/>
            <person name="Chan C."/>
        </authorList>
    </citation>
    <scope>NUCLEOTIDE SEQUENCE</scope>
</reference>
<evidence type="ECO:0000313" key="1">
    <source>
        <dbReference type="EMBL" id="CAE7370964.1"/>
    </source>
</evidence>
<protein>
    <submittedName>
        <fullName evidence="1">Uncharacterized protein</fullName>
    </submittedName>
</protein>